<sequence length="70" mass="8218">MEALEKLENKIVQAVETIELLRMERQELVEEVEALKNEKERLSQQQNEWEAKITSMLEQLTTNTDVTEVS</sequence>
<evidence type="ECO:0000256" key="2">
    <source>
        <dbReference type="ARBA" id="ARBA00023210"/>
    </source>
</evidence>
<keyword evidence="5" id="KW-1185">Reference proteome</keyword>
<dbReference type="GO" id="GO:0005737">
    <property type="term" value="C:cytoplasm"/>
    <property type="evidence" value="ECO:0007669"/>
    <property type="project" value="InterPro"/>
</dbReference>
<evidence type="ECO:0000313" key="4">
    <source>
        <dbReference type="EMBL" id="GLS25224.1"/>
    </source>
</evidence>
<dbReference type="EMBL" id="BSPD01000027">
    <property type="protein sequence ID" value="GLS25224.1"/>
    <property type="molecule type" value="Genomic_DNA"/>
</dbReference>
<dbReference type="Gene3D" id="1.20.5.340">
    <property type="match status" value="1"/>
</dbReference>
<evidence type="ECO:0000256" key="3">
    <source>
        <dbReference type="SAM" id="Coils"/>
    </source>
</evidence>
<protein>
    <recommendedName>
        <fullName evidence="6">Cell division protein ZapB</fullName>
    </recommendedName>
</protein>
<dbReference type="InterPro" id="IPR009252">
    <property type="entry name" value="Cell_div_ZapB"/>
</dbReference>
<keyword evidence="1 3" id="KW-0175">Coiled coil</keyword>
<reference evidence="4 5" key="1">
    <citation type="journal article" date="2014" name="Int. J. Syst. Evol. Microbiol.">
        <title>Complete genome sequence of Corynebacterium casei LMG S-19264T (=DSM 44701T), isolated from a smear-ripened cheese.</title>
        <authorList>
            <consortium name="US DOE Joint Genome Institute (JGI-PGF)"/>
            <person name="Walter F."/>
            <person name="Albersmeier A."/>
            <person name="Kalinowski J."/>
            <person name="Ruckert C."/>
        </authorList>
    </citation>
    <scope>NUCLEOTIDE SEQUENCE [LARGE SCALE GENOMIC DNA]</scope>
    <source>
        <strain evidence="4 5">NBRC 110095</strain>
    </source>
</reference>
<keyword evidence="2" id="KW-0131">Cell cycle</keyword>
<dbReference type="GO" id="GO:0043093">
    <property type="term" value="P:FtsZ-dependent cytokinesis"/>
    <property type="evidence" value="ECO:0007669"/>
    <property type="project" value="InterPro"/>
</dbReference>
<dbReference type="RefSeq" id="WP_284285130.1">
    <property type="nucleotide sequence ID" value="NZ_BSPD01000027.1"/>
</dbReference>
<dbReference type="AlphaFoldDB" id="A0AA37T308"/>
<keyword evidence="2" id="KW-0132">Cell division</keyword>
<dbReference type="Pfam" id="PF06005">
    <property type="entry name" value="ZapB"/>
    <property type="match status" value="1"/>
</dbReference>
<gene>
    <name evidence="4" type="ORF">GCM10007877_09380</name>
</gene>
<keyword evidence="2" id="KW-0717">Septation</keyword>
<comment type="caution">
    <text evidence="4">The sequence shown here is derived from an EMBL/GenBank/DDBJ whole genome shotgun (WGS) entry which is preliminary data.</text>
</comment>
<name>A0AA37T308_9GAMM</name>
<dbReference type="Proteomes" id="UP001156870">
    <property type="component" value="Unassembled WGS sequence"/>
</dbReference>
<evidence type="ECO:0000313" key="5">
    <source>
        <dbReference type="Proteomes" id="UP001156870"/>
    </source>
</evidence>
<evidence type="ECO:0008006" key="6">
    <source>
        <dbReference type="Google" id="ProtNLM"/>
    </source>
</evidence>
<proteinExistence type="predicted"/>
<evidence type="ECO:0000256" key="1">
    <source>
        <dbReference type="ARBA" id="ARBA00023054"/>
    </source>
</evidence>
<organism evidence="4 5">
    <name type="scientific">Marinibactrum halimedae</name>
    <dbReference type="NCBI Taxonomy" id="1444977"/>
    <lineage>
        <taxon>Bacteria</taxon>
        <taxon>Pseudomonadati</taxon>
        <taxon>Pseudomonadota</taxon>
        <taxon>Gammaproteobacteria</taxon>
        <taxon>Cellvibrionales</taxon>
        <taxon>Cellvibrionaceae</taxon>
        <taxon>Marinibactrum</taxon>
    </lineage>
</organism>
<accession>A0AA37T308</accession>
<dbReference type="GO" id="GO:0000917">
    <property type="term" value="P:division septum assembly"/>
    <property type="evidence" value="ECO:0007669"/>
    <property type="project" value="UniProtKB-KW"/>
</dbReference>
<feature type="coiled-coil region" evidence="3">
    <location>
        <begin position="4"/>
        <end position="59"/>
    </location>
</feature>